<sequence>ADDPAGTGVLRRADDAGGGALRRADDPTAELARNPLLASLGRDARELQLALAAAGPAVSVHHPLPELPVTLLGQLQAALRDDTPLPAPGDRPALLPSDRSVQVHACHGPARQVEVLRETLLGLLAADPTLEPRDILVMCPDIEAFAPLVSAAFGLGGQASGGQASGGQSGAHAGSVPGATAADTAGVDGDHPAHALRVRLADRSLRQTNPLLGVLAALLELAGSRLPASQVLDLAGLAPVRRRFGLDDDDLERLQDWVARSGVRWGLDAAHRRPFALGSFGQNTWRAGLDRILLGAAMAEEGAGASSWLGLALPLDDVDSSDVDLAGRLAELVDRLAVVLESLSGEQPLQAWLDALGRALDALTAVSDADSWQSAQARAELADVAAAGAATSAPVRLTLPEVRALLASRLRGRPTRANFRTGTLTVCTLVPMRSVPHRVVALLGLDDGVFPRNATPDGDDVLLRDPRIGERDPRSEDRQLLLDAVLATTEHLVITYSGADERTNTPRPPAVPVGELLDAVDALAVAGDDGPARGHVLVRHPLQPFDERNFTEGELGSRRPFSFDRTALAGARAAAGPRVPPRPFLVRPLPAQSSVEGVELESLVRFLEHPVRAFLQQRLQVGVLGSDDEPSDVLAVELEPLERWAVGERLLRDRLAGASPERCRQAEWRRGTLPPGPLGSRALEKVLEGVEPLVAAAEQARSGASATTVDVSALPGAGPRVEGTVGGVHGDTVVSVTYSRLAAKHRLRAWAGLVALTTAHPGTPWRAVTIGKGQGDRPRRSTFGPLRPEDAADVLARLVALRAAGLCEPLPMAVKTSAAYADARQRGESVEDALVRARGEWAGNDTVPGEAVDAAHRLVWGESPGLELLLTAAAGAAETGAGWAADEPSRFGALARRLWAPLLAAETLELL</sequence>
<dbReference type="InterPro" id="IPR011335">
    <property type="entry name" value="Restrct_endonuc-II-like"/>
</dbReference>
<dbReference type="Pfam" id="PF17946">
    <property type="entry name" value="RecC_C"/>
    <property type="match status" value="1"/>
</dbReference>
<dbReference type="Proteomes" id="UP000800981">
    <property type="component" value="Unassembled WGS sequence"/>
</dbReference>
<keyword evidence="5" id="KW-0347">Helicase</keyword>
<evidence type="ECO:0000256" key="8">
    <source>
        <dbReference type="ARBA" id="ARBA00023125"/>
    </source>
</evidence>
<keyword evidence="4" id="KW-0378">Hydrolase</keyword>
<evidence type="ECO:0000256" key="4">
    <source>
        <dbReference type="ARBA" id="ARBA00022801"/>
    </source>
</evidence>
<feature type="domain" description="RecC C-terminal" evidence="11">
    <location>
        <begin position="597"/>
        <end position="824"/>
    </location>
</feature>
<keyword evidence="7" id="KW-0067">ATP-binding</keyword>
<evidence type="ECO:0000256" key="10">
    <source>
        <dbReference type="SAM" id="MobiDB-lite"/>
    </source>
</evidence>
<evidence type="ECO:0000256" key="6">
    <source>
        <dbReference type="ARBA" id="ARBA00022839"/>
    </source>
</evidence>
<keyword evidence="2" id="KW-0547">Nucleotide-binding</keyword>
<evidence type="ECO:0000256" key="5">
    <source>
        <dbReference type="ARBA" id="ARBA00022806"/>
    </source>
</evidence>
<dbReference type="Gene3D" id="3.40.50.300">
    <property type="entry name" value="P-loop containing nucleotide triphosphate hydrolases"/>
    <property type="match status" value="2"/>
</dbReference>
<evidence type="ECO:0000259" key="11">
    <source>
        <dbReference type="Pfam" id="PF17946"/>
    </source>
</evidence>
<organism evidence="12 13">
    <name type="scientific">Motilibacter deserti</name>
    <dbReference type="NCBI Taxonomy" id="2714956"/>
    <lineage>
        <taxon>Bacteria</taxon>
        <taxon>Bacillati</taxon>
        <taxon>Actinomycetota</taxon>
        <taxon>Actinomycetes</taxon>
        <taxon>Motilibacterales</taxon>
        <taxon>Motilibacteraceae</taxon>
        <taxon>Motilibacter</taxon>
    </lineage>
</organism>
<dbReference type="EMBL" id="JAANNP010000063">
    <property type="protein sequence ID" value="NHC15864.1"/>
    <property type="molecule type" value="Genomic_DNA"/>
</dbReference>
<dbReference type="PANTHER" id="PTHR30591">
    <property type="entry name" value="RECBCD ENZYME SUBUNIT RECC"/>
    <property type="match status" value="1"/>
</dbReference>
<feature type="compositionally biased region" description="Gly residues" evidence="10">
    <location>
        <begin position="159"/>
        <end position="169"/>
    </location>
</feature>
<feature type="region of interest" description="Disordered" evidence="10">
    <location>
        <begin position="1"/>
        <end position="27"/>
    </location>
</feature>
<dbReference type="SUPFAM" id="SSF52980">
    <property type="entry name" value="Restriction endonuclease-like"/>
    <property type="match status" value="1"/>
</dbReference>
<evidence type="ECO:0000256" key="2">
    <source>
        <dbReference type="ARBA" id="ARBA00022741"/>
    </source>
</evidence>
<keyword evidence="1" id="KW-0540">Nuclease</keyword>
<dbReference type="Gene3D" id="1.10.10.990">
    <property type="match status" value="1"/>
</dbReference>
<evidence type="ECO:0000313" key="13">
    <source>
        <dbReference type="Proteomes" id="UP000800981"/>
    </source>
</evidence>
<dbReference type="PANTHER" id="PTHR30591:SF1">
    <property type="entry name" value="RECBCD ENZYME SUBUNIT RECC"/>
    <property type="match status" value="1"/>
</dbReference>
<name>A0ABX0H1E4_9ACTN</name>
<keyword evidence="6" id="KW-0269">Exonuclease</keyword>
<dbReference type="InterPro" id="IPR027417">
    <property type="entry name" value="P-loop_NTPase"/>
</dbReference>
<keyword evidence="13" id="KW-1185">Reference proteome</keyword>
<feature type="region of interest" description="Disordered" evidence="10">
    <location>
        <begin position="159"/>
        <end position="188"/>
    </location>
</feature>
<gene>
    <name evidence="12" type="ORF">G9H71_18950</name>
</gene>
<dbReference type="InterPro" id="IPR041500">
    <property type="entry name" value="RecC_C"/>
</dbReference>
<evidence type="ECO:0000256" key="9">
    <source>
        <dbReference type="ARBA" id="ARBA00023204"/>
    </source>
</evidence>
<feature type="compositionally biased region" description="Low complexity" evidence="10">
    <location>
        <begin position="170"/>
        <end position="187"/>
    </location>
</feature>
<keyword evidence="8" id="KW-0238">DNA-binding</keyword>
<evidence type="ECO:0000256" key="1">
    <source>
        <dbReference type="ARBA" id="ARBA00022722"/>
    </source>
</evidence>
<proteinExistence type="predicted"/>
<keyword evidence="3" id="KW-0227">DNA damage</keyword>
<evidence type="ECO:0000256" key="7">
    <source>
        <dbReference type="ARBA" id="ARBA00022840"/>
    </source>
</evidence>
<feature type="non-terminal residue" evidence="12">
    <location>
        <position position="1"/>
    </location>
</feature>
<dbReference type="SUPFAM" id="SSF52540">
    <property type="entry name" value="P-loop containing nucleoside triphosphate hydrolases"/>
    <property type="match status" value="1"/>
</dbReference>
<reference evidence="12 13" key="1">
    <citation type="submission" date="2020-03" db="EMBL/GenBank/DDBJ databases">
        <title>Two novel Motilibacter sp.</title>
        <authorList>
            <person name="Liu S."/>
        </authorList>
    </citation>
    <scope>NUCLEOTIDE SEQUENCE [LARGE SCALE GENOMIC DNA]</scope>
    <source>
        <strain evidence="12 13">E257</strain>
    </source>
</reference>
<evidence type="ECO:0000256" key="3">
    <source>
        <dbReference type="ARBA" id="ARBA00022763"/>
    </source>
</evidence>
<evidence type="ECO:0000313" key="12">
    <source>
        <dbReference type="EMBL" id="NHC15864.1"/>
    </source>
</evidence>
<accession>A0ABX0H1E4</accession>
<keyword evidence="9" id="KW-0234">DNA repair</keyword>
<dbReference type="RefSeq" id="WP_166284350.1">
    <property type="nucleotide sequence ID" value="NZ_JAANNP010000063.1"/>
</dbReference>
<protein>
    <submittedName>
        <fullName evidence="12">Exodeoxyribonuclease V subunit gamma</fullName>
    </submittedName>
</protein>
<comment type="caution">
    <text evidence="12">The sequence shown here is derived from an EMBL/GenBank/DDBJ whole genome shotgun (WGS) entry which is preliminary data.</text>
</comment>